<feature type="signal peptide" evidence="4">
    <location>
        <begin position="1"/>
        <end position="20"/>
    </location>
</feature>
<dbReference type="InterPro" id="IPR025997">
    <property type="entry name" value="SBP_2_dom"/>
</dbReference>
<evidence type="ECO:0000256" key="2">
    <source>
        <dbReference type="ARBA" id="ARBA00007639"/>
    </source>
</evidence>
<feature type="chain" id="PRO_5043504256" evidence="4">
    <location>
        <begin position="21"/>
        <end position="356"/>
    </location>
</feature>
<feature type="compositionally biased region" description="Low complexity" evidence="3">
    <location>
        <begin position="37"/>
        <end position="54"/>
    </location>
</feature>
<protein>
    <submittedName>
        <fullName evidence="6">Substrate-binding domain-containing protein</fullName>
    </submittedName>
</protein>
<comment type="subcellular location">
    <subcellularLocation>
        <location evidence="1">Cell envelope</location>
    </subcellularLocation>
</comment>
<dbReference type="Gene3D" id="3.40.50.2300">
    <property type="match status" value="2"/>
</dbReference>
<dbReference type="PANTHER" id="PTHR30036:SF7">
    <property type="entry name" value="ABC TRANSPORTER PERIPLASMIC-BINDING PROTEIN YPHF"/>
    <property type="match status" value="1"/>
</dbReference>
<dbReference type="PANTHER" id="PTHR30036">
    <property type="entry name" value="D-XYLOSE-BINDING PERIPLASMIC PROTEIN"/>
    <property type="match status" value="1"/>
</dbReference>
<gene>
    <name evidence="6" type="ORF">V5R04_09065</name>
</gene>
<dbReference type="InterPro" id="IPR050555">
    <property type="entry name" value="Bact_Solute-Bind_Prot2"/>
</dbReference>
<sequence>MSLRKLTSRFLAVGALIASSALVISGCGAVTSGTGGSTSTSSSSENSGNSTTEEAGFQLADYIQERIEAGEPMRIKLSYHDPSLAFATPIKEGMERAATELGAEVQLIGPTGGDAAKQVAELQTLIQQKSVDGLAVSSASSDALKPVIEQAVQAGIPIISFNTDNPDSSQMGFVGQDLRASGLAQSEELLKVLGDTKTGKVVVFSLDTGAGWSHDRFGGFEEGFKDSELEIVGPVNVGNEPNAAYNTVESTMAGQSDVVAIAGLDCCSTTAAAQWIEQSGNTGKITMVGFDLLPQTADFITNGVVDFTISQNPGEQGYQAVKVLYDFLNDGTTISGVDTGAQFVTLDNIADATVEG</sequence>
<dbReference type="GO" id="GO:0030288">
    <property type="term" value="C:outer membrane-bounded periplasmic space"/>
    <property type="evidence" value="ECO:0007669"/>
    <property type="project" value="TreeGrafter"/>
</dbReference>
<feature type="domain" description="Periplasmic binding protein" evidence="5">
    <location>
        <begin position="77"/>
        <end position="329"/>
    </location>
</feature>
<name>A0AAU7DSW9_9MICO</name>
<dbReference type="InterPro" id="IPR028082">
    <property type="entry name" value="Peripla_BP_I"/>
</dbReference>
<evidence type="ECO:0000256" key="1">
    <source>
        <dbReference type="ARBA" id="ARBA00004196"/>
    </source>
</evidence>
<feature type="region of interest" description="Disordered" evidence="3">
    <location>
        <begin position="32"/>
        <end position="55"/>
    </location>
</feature>
<proteinExistence type="inferred from homology"/>
<dbReference type="EMBL" id="CP146203">
    <property type="protein sequence ID" value="XBH20397.1"/>
    <property type="molecule type" value="Genomic_DNA"/>
</dbReference>
<dbReference type="Pfam" id="PF13407">
    <property type="entry name" value="Peripla_BP_4"/>
    <property type="match status" value="1"/>
</dbReference>
<evidence type="ECO:0000313" key="6">
    <source>
        <dbReference type="EMBL" id="XBH20397.1"/>
    </source>
</evidence>
<evidence type="ECO:0000259" key="5">
    <source>
        <dbReference type="Pfam" id="PF13407"/>
    </source>
</evidence>
<dbReference type="PROSITE" id="PS51257">
    <property type="entry name" value="PROKAR_LIPOPROTEIN"/>
    <property type="match status" value="1"/>
</dbReference>
<keyword evidence="4" id="KW-0732">Signal</keyword>
<evidence type="ECO:0000256" key="3">
    <source>
        <dbReference type="SAM" id="MobiDB-lite"/>
    </source>
</evidence>
<dbReference type="AlphaFoldDB" id="A0AAU7DSW9"/>
<accession>A0AAU7DSW9</accession>
<organism evidence="6">
    <name type="scientific">Jonesiaceae bacterium BS-20</name>
    <dbReference type="NCBI Taxonomy" id="3120821"/>
    <lineage>
        <taxon>Bacteria</taxon>
        <taxon>Bacillati</taxon>
        <taxon>Actinomycetota</taxon>
        <taxon>Actinomycetes</taxon>
        <taxon>Micrococcales</taxon>
        <taxon>Jonesiaceae</taxon>
    </lineage>
</organism>
<dbReference type="GO" id="GO:0030246">
    <property type="term" value="F:carbohydrate binding"/>
    <property type="evidence" value="ECO:0007669"/>
    <property type="project" value="TreeGrafter"/>
</dbReference>
<evidence type="ECO:0000256" key="4">
    <source>
        <dbReference type="SAM" id="SignalP"/>
    </source>
</evidence>
<reference evidence="6" key="1">
    <citation type="submission" date="2024-02" db="EMBL/GenBank/DDBJ databases">
        <title>Tomenella chthoni gen. nov. sp. nov., a member of the family Jonesiaceae isolated from bat guano.</title>
        <authorList>
            <person name="Miller S.L."/>
            <person name="King J."/>
            <person name="Sankaranarayanan K."/>
            <person name="Lawson P.A."/>
        </authorList>
    </citation>
    <scope>NUCLEOTIDE SEQUENCE</scope>
    <source>
        <strain evidence="6">BS-20</strain>
    </source>
</reference>
<comment type="similarity">
    <text evidence="2">Belongs to the bacterial solute-binding protein 2 family.</text>
</comment>
<dbReference type="SUPFAM" id="SSF53822">
    <property type="entry name" value="Periplasmic binding protein-like I"/>
    <property type="match status" value="1"/>
</dbReference>